<dbReference type="SUPFAM" id="SSF46626">
    <property type="entry name" value="Cytochrome c"/>
    <property type="match status" value="1"/>
</dbReference>
<dbReference type="InterPro" id="IPR009056">
    <property type="entry name" value="Cyt_c-like_dom"/>
</dbReference>
<evidence type="ECO:0000313" key="11">
    <source>
        <dbReference type="Proteomes" id="UP000256862"/>
    </source>
</evidence>
<keyword evidence="4" id="KW-0249">Electron transport</keyword>
<evidence type="ECO:0000256" key="1">
    <source>
        <dbReference type="ARBA" id="ARBA00022448"/>
    </source>
</evidence>
<dbReference type="EMBL" id="OGUS01000066">
    <property type="protein sequence ID" value="SPC06670.1"/>
    <property type="molecule type" value="Genomic_DNA"/>
</dbReference>
<dbReference type="PRINTS" id="PR00604">
    <property type="entry name" value="CYTCHRMECIAB"/>
</dbReference>
<evidence type="ECO:0000256" key="5">
    <source>
        <dbReference type="ARBA" id="ARBA00023004"/>
    </source>
</evidence>
<dbReference type="PANTHER" id="PTHR11961">
    <property type="entry name" value="CYTOCHROME C"/>
    <property type="match status" value="1"/>
</dbReference>
<dbReference type="EMBL" id="CP069812">
    <property type="protein sequence ID" value="QRQ95764.1"/>
    <property type="molecule type" value="Genomic_DNA"/>
</dbReference>
<dbReference type="Proteomes" id="UP000256862">
    <property type="component" value="Unassembled WGS sequence"/>
</dbReference>
<evidence type="ECO:0000313" key="12">
    <source>
        <dbReference type="Proteomes" id="UP000623307"/>
    </source>
</evidence>
<dbReference type="GO" id="GO:0046872">
    <property type="term" value="F:metal ion binding"/>
    <property type="evidence" value="ECO:0007669"/>
    <property type="project" value="UniProtKB-KW"/>
</dbReference>
<dbReference type="Gene3D" id="1.10.760.10">
    <property type="entry name" value="Cytochrome c-like domain"/>
    <property type="match status" value="1"/>
</dbReference>
<sequence length="225" mass="24239">MIRQCCRNAIATALTTLALSAPVRAEDDIMRGAQAARACMACHSFAPGRHMTGPSLAHVWGRKAGTVDGFARYSDALRRSGLVWDRKNLDAWLKNPAALVPGNAMGFPGIPDARTRAGLVSYIEAISAGRVSAPEDGGLPSLRELDPVSRVTMIRYCGDAYRVTTADRKTHIFWEFNLRFKTDGSPDGPPAGGPALIGTGMQGDRATVVFARPEEISPFLQRQCP</sequence>
<dbReference type="GO" id="GO:0009055">
    <property type="term" value="F:electron transfer activity"/>
    <property type="evidence" value="ECO:0007669"/>
    <property type="project" value="InterPro"/>
</dbReference>
<proteinExistence type="predicted"/>
<dbReference type="PROSITE" id="PS51007">
    <property type="entry name" value="CYTC"/>
    <property type="match status" value="1"/>
</dbReference>
<feature type="chain" id="PRO_5016689937" evidence="7">
    <location>
        <begin position="26"/>
        <end position="225"/>
    </location>
</feature>
<dbReference type="InterPro" id="IPR036909">
    <property type="entry name" value="Cyt_c-like_dom_sf"/>
</dbReference>
<dbReference type="AlphaFoldDB" id="A0A375FML4"/>
<dbReference type="InterPro" id="IPR002327">
    <property type="entry name" value="Cyt_c_1A/1B"/>
</dbReference>
<dbReference type="GeneID" id="303491903"/>
<keyword evidence="2 6" id="KW-0349">Heme</keyword>
<evidence type="ECO:0000313" key="10">
    <source>
        <dbReference type="EMBL" id="SPC06670.1"/>
    </source>
</evidence>
<keyword evidence="3 6" id="KW-0479">Metal-binding</keyword>
<organism evidence="10 11">
    <name type="scientific">Cupriavidus oxalaticus</name>
    <dbReference type="NCBI Taxonomy" id="96344"/>
    <lineage>
        <taxon>Bacteria</taxon>
        <taxon>Pseudomonadati</taxon>
        <taxon>Pseudomonadota</taxon>
        <taxon>Betaproteobacteria</taxon>
        <taxon>Burkholderiales</taxon>
        <taxon>Burkholderiaceae</taxon>
        <taxon>Cupriavidus</taxon>
    </lineage>
</organism>
<protein>
    <submittedName>
        <fullName evidence="9 10">Cytochrome C</fullName>
    </submittedName>
</protein>
<feature type="signal peptide" evidence="7">
    <location>
        <begin position="1"/>
        <end position="25"/>
    </location>
</feature>
<evidence type="ECO:0000259" key="8">
    <source>
        <dbReference type="PROSITE" id="PS51007"/>
    </source>
</evidence>
<dbReference type="RefSeq" id="WP_063238918.1">
    <property type="nucleotide sequence ID" value="NZ_CP069810.1"/>
</dbReference>
<dbReference type="OrthoDB" id="9805828at2"/>
<name>A0A375FML4_9BURK</name>
<reference evidence="9 12" key="3">
    <citation type="submission" date="2021-02" db="EMBL/GenBank/DDBJ databases">
        <title>Complete Genome Sequence of Cupriavidus oxalaticus Strain Ox1, a Soil Oxalate-Degrading Species.</title>
        <authorList>
            <person name="Palmieri F."/>
            <person name="Udriet P."/>
            <person name="Deuasquier M."/>
            <person name="Beaudoing E."/>
            <person name="Johnson S.L."/>
            <person name="Davenport K.W."/>
            <person name="Chain P.S."/>
            <person name="Bindschedler S."/>
            <person name="Junier P."/>
        </authorList>
    </citation>
    <scope>NUCLEOTIDE SEQUENCE [LARGE SCALE GENOMIC DNA]</scope>
    <source>
        <strain evidence="9 12">Ox1</strain>
    </source>
</reference>
<keyword evidence="12" id="KW-1185">Reference proteome</keyword>
<keyword evidence="7" id="KW-0732">Signal</keyword>
<evidence type="ECO:0000313" key="9">
    <source>
        <dbReference type="EMBL" id="QRQ95764.1"/>
    </source>
</evidence>
<evidence type="ECO:0000256" key="7">
    <source>
        <dbReference type="SAM" id="SignalP"/>
    </source>
</evidence>
<reference evidence="10" key="2">
    <citation type="submission" date="2018-01" db="EMBL/GenBank/DDBJ databases">
        <authorList>
            <person name="Clerissi C."/>
        </authorList>
    </citation>
    <scope>NUCLEOTIDE SEQUENCE</scope>
    <source>
        <strain evidence="10">Cupriavidus oxalaticus LMG 2235</strain>
    </source>
</reference>
<evidence type="ECO:0000256" key="3">
    <source>
        <dbReference type="ARBA" id="ARBA00022723"/>
    </source>
</evidence>
<accession>A0A375FML4</accession>
<keyword evidence="1" id="KW-0813">Transport</keyword>
<dbReference type="Proteomes" id="UP000623307">
    <property type="component" value="Chromosome 2"/>
</dbReference>
<keyword evidence="5 6" id="KW-0408">Iron</keyword>
<evidence type="ECO:0000256" key="2">
    <source>
        <dbReference type="ARBA" id="ARBA00022617"/>
    </source>
</evidence>
<evidence type="ECO:0000256" key="6">
    <source>
        <dbReference type="PROSITE-ProRule" id="PRU00433"/>
    </source>
</evidence>
<gene>
    <name evidence="10" type="ORF">CO2235_U600115</name>
    <name evidence="9" type="ORF">JTE92_20320</name>
</gene>
<dbReference type="GO" id="GO:0020037">
    <property type="term" value="F:heme binding"/>
    <property type="evidence" value="ECO:0007669"/>
    <property type="project" value="InterPro"/>
</dbReference>
<reference evidence="11" key="1">
    <citation type="submission" date="2018-01" db="EMBL/GenBank/DDBJ databases">
        <authorList>
            <person name="Gaut B.S."/>
            <person name="Morton B.R."/>
            <person name="Clegg M.T."/>
            <person name="Duvall M.R."/>
        </authorList>
    </citation>
    <scope>NUCLEOTIDE SEQUENCE [LARGE SCALE GENOMIC DNA]</scope>
</reference>
<feature type="domain" description="Cytochrome c" evidence="8">
    <location>
        <begin position="27"/>
        <end position="127"/>
    </location>
</feature>
<evidence type="ECO:0000256" key="4">
    <source>
        <dbReference type="ARBA" id="ARBA00022982"/>
    </source>
</evidence>